<dbReference type="RefSeq" id="WP_145936070.1">
    <property type="nucleotide sequence ID" value="NZ_BNAV01000004.1"/>
</dbReference>
<gene>
    <name evidence="2" type="ORF">GCM10017566_35830</name>
</gene>
<evidence type="ECO:0000313" key="2">
    <source>
        <dbReference type="EMBL" id="GHF59186.1"/>
    </source>
</evidence>
<dbReference type="EMBL" id="BNAV01000004">
    <property type="protein sequence ID" value="GHF59186.1"/>
    <property type="molecule type" value="Genomic_DNA"/>
</dbReference>
<feature type="transmembrane region" description="Helical" evidence="1">
    <location>
        <begin position="329"/>
        <end position="349"/>
    </location>
</feature>
<proteinExistence type="predicted"/>
<feature type="transmembrane region" description="Helical" evidence="1">
    <location>
        <begin position="361"/>
        <end position="380"/>
    </location>
</feature>
<keyword evidence="1" id="KW-1133">Transmembrane helix</keyword>
<feature type="transmembrane region" description="Helical" evidence="1">
    <location>
        <begin position="84"/>
        <end position="103"/>
    </location>
</feature>
<evidence type="ECO:0008006" key="4">
    <source>
        <dbReference type="Google" id="ProtNLM"/>
    </source>
</evidence>
<organism evidence="2 3">
    <name type="scientific">Amycolatopsis bartoniae</name>
    <dbReference type="NCBI Taxonomy" id="941986"/>
    <lineage>
        <taxon>Bacteria</taxon>
        <taxon>Bacillati</taxon>
        <taxon>Actinomycetota</taxon>
        <taxon>Actinomycetes</taxon>
        <taxon>Pseudonocardiales</taxon>
        <taxon>Pseudonocardiaceae</taxon>
        <taxon>Amycolatopsis</taxon>
    </lineage>
</organism>
<reference evidence="2" key="2">
    <citation type="submission" date="2020-09" db="EMBL/GenBank/DDBJ databases">
        <authorList>
            <person name="Sun Q."/>
            <person name="Zhou Y."/>
        </authorList>
    </citation>
    <scope>NUCLEOTIDE SEQUENCE</scope>
    <source>
        <strain evidence="2">CGMCC 4.7679</strain>
    </source>
</reference>
<evidence type="ECO:0000256" key="1">
    <source>
        <dbReference type="SAM" id="Phobius"/>
    </source>
</evidence>
<evidence type="ECO:0000313" key="3">
    <source>
        <dbReference type="Proteomes" id="UP000658656"/>
    </source>
</evidence>
<name>A0A8H9ITT3_9PSEU</name>
<feature type="transmembrane region" description="Helical" evidence="1">
    <location>
        <begin position="193"/>
        <end position="219"/>
    </location>
</feature>
<dbReference type="Proteomes" id="UP000658656">
    <property type="component" value="Unassembled WGS sequence"/>
</dbReference>
<dbReference type="AlphaFoldDB" id="A0A8H9ITT3"/>
<feature type="transmembrane region" description="Helical" evidence="1">
    <location>
        <begin position="303"/>
        <end position="322"/>
    </location>
</feature>
<accession>A0A8H9ITT3</accession>
<feature type="transmembrane region" description="Helical" evidence="1">
    <location>
        <begin position="109"/>
        <end position="129"/>
    </location>
</feature>
<keyword evidence="3" id="KW-1185">Reference proteome</keyword>
<keyword evidence="1" id="KW-0472">Membrane</keyword>
<feature type="transmembrane region" description="Helical" evidence="1">
    <location>
        <begin position="387"/>
        <end position="409"/>
    </location>
</feature>
<dbReference type="OrthoDB" id="3563487at2"/>
<comment type="caution">
    <text evidence="2">The sequence shown here is derived from an EMBL/GenBank/DDBJ whole genome shotgun (WGS) entry which is preliminary data.</text>
</comment>
<sequence>MIAALNATRETSTDFRSPARTKRDFVPWLIGGLALLLGLVFVVFDLAFNQGKLIAPLDDVYIHLQYGRQIGLGQFFRYETGDPVSAGASSFLYALVLGLGYAIGFTGHWFLVFAMGFNMLCFAAGAMLVTRLGTRLVARSVGRWTGLLVACSGVLLWGTTSGMEVGLVLLLVVAAALVFVHETPAGRFRWTPVVSTLLALARPEGLIFAGVLVLGQWWILLSRRRTTTRSWARWPWTLLPALAGLGQLLFYKLATGTTSANGIQAKSLLYDRPEFYLAEFLDRTMANLRALLGAFLGFTNGDFAFPGALLLAFGGLLYLVLIRRAWRPVFVAFAAGLVVVLLSVSTLNTALVHNLRYEQPFLPIVLLFAVSGAYGITRVVPVSVRRYALHGGLAVALVFSLLAVPTWAVRFGRDTSTIRDTDVSVGAWVSGNLPPGASVAVKDVGAVAYFGEHHVVDLIGLGTNGLAEPSNNGIGSLYEALRHLPAAQRPAYFATYDTGPGPSMAQLRQAGILADEPLQEFKVQTPLDLSGNVIVPFREIDVYRADWSLAGSGDVQQVPGQLRDYVNVGDLTSEGAHAYEPEMAQVNMQPVSIVTRMGDVVDSGRTILGGEVFTARNLTPGRALTLTARTSMDKIVPDMQVLVDGKAAGTWVRTPEPGGWATYTYTIPGDLITSPSPRIEVRQPRPLLNPYPVYNSYGYWLSQ</sequence>
<protein>
    <recommendedName>
        <fullName evidence="4">4-amino-4-deoxy-L-arabinose transferase</fullName>
    </recommendedName>
</protein>
<keyword evidence="1" id="KW-0812">Transmembrane</keyword>
<reference evidence="2" key="1">
    <citation type="journal article" date="2014" name="Int. J. Syst. Evol. Microbiol.">
        <title>Complete genome sequence of Corynebacterium casei LMG S-19264T (=DSM 44701T), isolated from a smear-ripened cheese.</title>
        <authorList>
            <consortium name="US DOE Joint Genome Institute (JGI-PGF)"/>
            <person name="Walter F."/>
            <person name="Albersmeier A."/>
            <person name="Kalinowski J."/>
            <person name="Ruckert C."/>
        </authorList>
    </citation>
    <scope>NUCLEOTIDE SEQUENCE</scope>
    <source>
        <strain evidence="2">CGMCC 4.7679</strain>
    </source>
</reference>
<feature type="transmembrane region" description="Helical" evidence="1">
    <location>
        <begin position="141"/>
        <end position="159"/>
    </location>
</feature>
<feature type="transmembrane region" description="Helical" evidence="1">
    <location>
        <begin position="25"/>
        <end position="48"/>
    </location>
</feature>
<feature type="transmembrane region" description="Helical" evidence="1">
    <location>
        <begin position="234"/>
        <end position="254"/>
    </location>
</feature>
<feature type="transmembrane region" description="Helical" evidence="1">
    <location>
        <begin position="165"/>
        <end position="181"/>
    </location>
</feature>